<feature type="region of interest" description="Disordered" evidence="1">
    <location>
        <begin position="1"/>
        <end position="30"/>
    </location>
</feature>
<reference evidence="3" key="1">
    <citation type="journal article" date="2007" name="Plant Cell">
        <title>Dothideomycete-plant interactions illuminated by genome sequencing and EST analysis of the wheat pathogen Stagonospora nodorum.</title>
        <authorList>
            <person name="Hane J.K."/>
            <person name="Lowe R.G."/>
            <person name="Solomon P.S."/>
            <person name="Tan K.C."/>
            <person name="Schoch C.L."/>
            <person name="Spatafora J.W."/>
            <person name="Crous P.W."/>
            <person name="Kodira C."/>
            <person name="Birren B.W."/>
            <person name="Galagan J.E."/>
            <person name="Torriani S.F."/>
            <person name="McDonald B.A."/>
            <person name="Oliver R.P."/>
        </authorList>
    </citation>
    <scope>NUCLEOTIDE SEQUENCE [LARGE SCALE GENOMIC DNA]</scope>
    <source>
        <strain evidence="3">SN15 / ATCC MYA-4574 / FGSC 10173</strain>
    </source>
</reference>
<name>Q0ULR4_PHANO</name>
<accession>Q0ULR4</accession>
<gene>
    <name evidence="2" type="ORF">SNOG_07300</name>
</gene>
<evidence type="ECO:0000313" key="3">
    <source>
        <dbReference type="Proteomes" id="UP000001055"/>
    </source>
</evidence>
<dbReference type="GeneID" id="5974534"/>
<dbReference type="KEGG" id="pno:SNOG_07300"/>
<dbReference type="EMBL" id="CH445335">
    <property type="protein sequence ID" value="EAT84766.1"/>
    <property type="molecule type" value="Genomic_DNA"/>
</dbReference>
<evidence type="ECO:0000313" key="2">
    <source>
        <dbReference type="EMBL" id="EAT84766.1"/>
    </source>
</evidence>
<dbReference type="RefSeq" id="XP_001797641.1">
    <property type="nucleotide sequence ID" value="XM_001797589.1"/>
</dbReference>
<protein>
    <submittedName>
        <fullName evidence="2">Uncharacterized protein</fullName>
    </submittedName>
</protein>
<dbReference type="HOGENOM" id="CLU_2292672_0_0_1"/>
<feature type="compositionally biased region" description="Basic and acidic residues" evidence="1">
    <location>
        <begin position="1"/>
        <end position="13"/>
    </location>
</feature>
<sequence>MRNPTDGHMENALRHSPSPHAASRLCHGAEKEGGIAQPLDTATCGATDVHVTHPPAMEKRISRACLAHFSMAPATCDMGKLSIFCRIEICNDLSAVAHKPG</sequence>
<organism evidence="2 3">
    <name type="scientific">Phaeosphaeria nodorum (strain SN15 / ATCC MYA-4574 / FGSC 10173)</name>
    <name type="common">Glume blotch fungus</name>
    <name type="synonym">Parastagonospora nodorum</name>
    <dbReference type="NCBI Taxonomy" id="321614"/>
    <lineage>
        <taxon>Eukaryota</taxon>
        <taxon>Fungi</taxon>
        <taxon>Dikarya</taxon>
        <taxon>Ascomycota</taxon>
        <taxon>Pezizomycotina</taxon>
        <taxon>Dothideomycetes</taxon>
        <taxon>Pleosporomycetidae</taxon>
        <taxon>Pleosporales</taxon>
        <taxon>Pleosporineae</taxon>
        <taxon>Phaeosphaeriaceae</taxon>
        <taxon>Parastagonospora</taxon>
    </lineage>
</organism>
<dbReference type="AlphaFoldDB" id="Q0ULR4"/>
<dbReference type="Proteomes" id="UP000001055">
    <property type="component" value="Unassembled WGS sequence"/>
</dbReference>
<evidence type="ECO:0000256" key="1">
    <source>
        <dbReference type="SAM" id="MobiDB-lite"/>
    </source>
</evidence>
<dbReference type="InParanoid" id="Q0ULR4"/>
<proteinExistence type="predicted"/>